<evidence type="ECO:0000313" key="5">
    <source>
        <dbReference type="Proteomes" id="UP000823907"/>
    </source>
</evidence>
<feature type="transmembrane region" description="Helical" evidence="2">
    <location>
        <begin position="109"/>
        <end position="132"/>
    </location>
</feature>
<feature type="transmembrane region" description="Helical" evidence="2">
    <location>
        <begin position="525"/>
        <end position="546"/>
    </location>
</feature>
<dbReference type="GO" id="GO:0009401">
    <property type="term" value="P:phosphoenolpyruvate-dependent sugar phosphotransferase system"/>
    <property type="evidence" value="ECO:0007669"/>
    <property type="project" value="InterPro"/>
</dbReference>
<evidence type="ECO:0000256" key="1">
    <source>
        <dbReference type="SAM" id="MobiDB-lite"/>
    </source>
</evidence>
<keyword evidence="2" id="KW-0812">Transmembrane</keyword>
<feature type="region of interest" description="Disordered" evidence="1">
    <location>
        <begin position="1"/>
        <end position="26"/>
    </location>
</feature>
<evidence type="ECO:0000313" key="4">
    <source>
        <dbReference type="EMBL" id="HJD49027.1"/>
    </source>
</evidence>
<dbReference type="GO" id="GO:0016020">
    <property type="term" value="C:membrane"/>
    <property type="evidence" value="ECO:0007669"/>
    <property type="project" value="InterPro"/>
</dbReference>
<dbReference type="GO" id="GO:0015558">
    <property type="term" value="F:secondary active p-aminobenzoyl-glutamate transmembrane transporter activity"/>
    <property type="evidence" value="ECO:0007669"/>
    <property type="project" value="InterPro"/>
</dbReference>
<reference evidence="4" key="2">
    <citation type="submission" date="2021-04" db="EMBL/GenBank/DDBJ databases">
        <authorList>
            <person name="Gilroy R."/>
        </authorList>
    </citation>
    <scope>NUCLEOTIDE SEQUENCE</scope>
    <source>
        <strain evidence="4">5925</strain>
    </source>
</reference>
<feature type="transmembrane region" description="Helical" evidence="2">
    <location>
        <begin position="232"/>
        <end position="254"/>
    </location>
</feature>
<dbReference type="PROSITE" id="PS51096">
    <property type="entry name" value="PTS_EIIA_TYPE_4"/>
    <property type="match status" value="1"/>
</dbReference>
<feature type="transmembrane region" description="Helical" evidence="2">
    <location>
        <begin position="494"/>
        <end position="513"/>
    </location>
</feature>
<feature type="transmembrane region" description="Helical" evidence="2">
    <location>
        <begin position="433"/>
        <end position="453"/>
    </location>
</feature>
<organism evidence="4 5">
    <name type="scientific">Candidatus Corynebacterium intestinavium</name>
    <dbReference type="NCBI Taxonomy" id="2838531"/>
    <lineage>
        <taxon>Bacteria</taxon>
        <taxon>Bacillati</taxon>
        <taxon>Actinomycetota</taxon>
        <taxon>Actinomycetes</taxon>
        <taxon>Mycobacteriales</taxon>
        <taxon>Corynebacteriaceae</taxon>
        <taxon>Corynebacterium</taxon>
    </lineage>
</organism>
<dbReference type="AlphaFoldDB" id="A0A9D2ZQU4"/>
<protein>
    <submittedName>
        <fullName evidence="4">AbgT family transporter</fullName>
    </submittedName>
</protein>
<keyword evidence="2" id="KW-0472">Membrane</keyword>
<dbReference type="Proteomes" id="UP000823907">
    <property type="component" value="Unassembled WGS sequence"/>
</dbReference>
<feature type="transmembrane region" description="Helical" evidence="2">
    <location>
        <begin position="48"/>
        <end position="70"/>
    </location>
</feature>
<comment type="caution">
    <text evidence="4">The sequence shown here is derived from an EMBL/GenBank/DDBJ whole genome shotgun (WGS) entry which is preliminary data.</text>
</comment>
<feature type="transmembrane region" description="Helical" evidence="2">
    <location>
        <begin position="460"/>
        <end position="478"/>
    </location>
</feature>
<name>A0A9D2ZQU4_9CORY</name>
<feature type="transmembrane region" description="Helical" evidence="2">
    <location>
        <begin position="144"/>
        <end position="170"/>
    </location>
</feature>
<feature type="domain" description="PTS EIIA type-4" evidence="3">
    <location>
        <begin position="116"/>
        <end position="288"/>
    </location>
</feature>
<dbReference type="GO" id="GO:1902604">
    <property type="term" value="P:p-aminobenzoyl-glutamate transmembrane transport"/>
    <property type="evidence" value="ECO:0007669"/>
    <property type="project" value="InterPro"/>
</dbReference>
<reference evidence="4" key="1">
    <citation type="journal article" date="2021" name="PeerJ">
        <title>Extensive microbial diversity within the chicken gut microbiome revealed by metagenomics and culture.</title>
        <authorList>
            <person name="Gilroy R."/>
            <person name="Ravi A."/>
            <person name="Getino M."/>
            <person name="Pursley I."/>
            <person name="Horton D.L."/>
            <person name="Alikhan N.F."/>
            <person name="Baker D."/>
            <person name="Gharbi K."/>
            <person name="Hall N."/>
            <person name="Watson M."/>
            <person name="Adriaenssens E.M."/>
            <person name="Foster-Nyarko E."/>
            <person name="Jarju S."/>
            <person name="Secka A."/>
            <person name="Antonio M."/>
            <person name="Oren A."/>
            <person name="Chaudhuri R.R."/>
            <person name="La Ragione R."/>
            <person name="Hildebrand F."/>
            <person name="Pallen M.J."/>
        </authorList>
    </citation>
    <scope>NUCLEOTIDE SEQUENCE</scope>
    <source>
        <strain evidence="4">5925</strain>
    </source>
</reference>
<sequence length="560" mass="59873">MTAEKTANKHSDQKTDRSEEHHAEHAPEKVGGFLGWVERVGNKLPEPFWLFVIIGGLVLVSSWLGSLAGLSAKDPESGETVAVKNLLSPEGLSSIVSNAVENYTSFPPLGLIITVMLGVAIAEHSGLIASTVRAVVSKVGPKSLTFVVALAGVTGSVASDAVYVILIPIGAMSFRAMGRSPIVGAMVAFAASSAGFNSSLVLNITDVLLAGISTSAANIADAEYVVSPLANYFFVMASAVVLALIITAVTELYINKKALELVDHDRINYEELTFGNAEHVDSEGSEALDKDAKDMTKDELEADLALSEKEVRALKWTGVAAVVFFAAYFAALFVPGSPLQGEGGAVMESPLITDVGVPIAVGFFLLGVVYGLVAKTLTKWHQVPEWMARGLKTLLPMMVLFFAVAQFLAWFTESNLGSWTAITGAEILQKADLPPLLLFALFVLLVAALNLLITSGSAQWALMAPIVVPMFMYLGYAPEVTQMLFRMGDSPSNIITPMSPYFALALTFLQRYYSRSGIGTLMSLALPYAMAMLIGWFLFFVAWWLLGIPLGPGSPMNYPA</sequence>
<dbReference type="PANTHER" id="PTHR30282">
    <property type="entry name" value="P-AMINOBENZOYL GLUTAMATE TRANSPORTER"/>
    <property type="match status" value="1"/>
</dbReference>
<dbReference type="PANTHER" id="PTHR30282:SF0">
    <property type="entry name" value="P-AMINOBENZOYL-GLUTAMATE TRANSPORT PROTEIN"/>
    <property type="match status" value="1"/>
</dbReference>
<feature type="transmembrane region" description="Helical" evidence="2">
    <location>
        <begin position="355"/>
        <end position="373"/>
    </location>
</feature>
<dbReference type="Pfam" id="PF03806">
    <property type="entry name" value="ABG_transport"/>
    <property type="match status" value="2"/>
</dbReference>
<feature type="transmembrane region" description="Helical" evidence="2">
    <location>
        <begin position="394"/>
        <end position="413"/>
    </location>
</feature>
<dbReference type="InterPro" id="IPR004701">
    <property type="entry name" value="PTS_EIIA_man-typ"/>
</dbReference>
<keyword evidence="2" id="KW-1133">Transmembrane helix</keyword>
<accession>A0A9D2ZQU4</accession>
<dbReference type="InterPro" id="IPR004697">
    <property type="entry name" value="AbgT"/>
</dbReference>
<dbReference type="EMBL" id="DWUR01000042">
    <property type="protein sequence ID" value="HJD49027.1"/>
    <property type="molecule type" value="Genomic_DNA"/>
</dbReference>
<evidence type="ECO:0000256" key="2">
    <source>
        <dbReference type="SAM" id="Phobius"/>
    </source>
</evidence>
<proteinExistence type="predicted"/>
<evidence type="ECO:0000259" key="3">
    <source>
        <dbReference type="PROSITE" id="PS51096"/>
    </source>
</evidence>
<feature type="transmembrane region" description="Helical" evidence="2">
    <location>
        <begin position="316"/>
        <end position="335"/>
    </location>
</feature>
<gene>
    <name evidence="4" type="ORF">H9907_02715</name>
</gene>